<evidence type="ECO:0000259" key="1">
    <source>
        <dbReference type="PROSITE" id="PS50090"/>
    </source>
</evidence>
<sequence>EIVVSDAESPERGGRIQWFHDDIQALVKLVSKNWPLFREGSRRKRYIWKDIAAELSHDNLKVTGEDCDRKWRNLKV</sequence>
<gene>
    <name evidence="2" type="ORF">SK128_000336</name>
</gene>
<comment type="caution">
    <text evidence="2">The sequence shown here is derived from an EMBL/GenBank/DDBJ whole genome shotgun (WGS) entry which is preliminary data.</text>
</comment>
<dbReference type="Gene3D" id="1.10.10.60">
    <property type="entry name" value="Homeodomain-like"/>
    <property type="match status" value="1"/>
</dbReference>
<protein>
    <recommendedName>
        <fullName evidence="1">Myb-like domain-containing protein</fullName>
    </recommendedName>
</protein>
<dbReference type="Proteomes" id="UP001381693">
    <property type="component" value="Unassembled WGS sequence"/>
</dbReference>
<accession>A0AAN8WZJ4</accession>
<dbReference type="EMBL" id="JAXCGZ010016922">
    <property type="protein sequence ID" value="KAK7069349.1"/>
    <property type="molecule type" value="Genomic_DNA"/>
</dbReference>
<keyword evidence="3" id="KW-1185">Reference proteome</keyword>
<evidence type="ECO:0000313" key="2">
    <source>
        <dbReference type="EMBL" id="KAK7069349.1"/>
    </source>
</evidence>
<reference evidence="2 3" key="1">
    <citation type="submission" date="2023-11" db="EMBL/GenBank/DDBJ databases">
        <title>Halocaridina rubra genome assembly.</title>
        <authorList>
            <person name="Smith C."/>
        </authorList>
    </citation>
    <scope>NUCLEOTIDE SEQUENCE [LARGE SCALE GENOMIC DNA]</scope>
    <source>
        <strain evidence="2">EP-1</strain>
        <tissue evidence="2">Whole</tissue>
    </source>
</reference>
<proteinExistence type="predicted"/>
<dbReference type="InterPro" id="IPR001005">
    <property type="entry name" value="SANT/Myb"/>
</dbReference>
<dbReference type="PROSITE" id="PS50090">
    <property type="entry name" value="MYB_LIKE"/>
    <property type="match status" value="1"/>
</dbReference>
<feature type="domain" description="Myb-like" evidence="1">
    <location>
        <begin position="15"/>
        <end position="75"/>
    </location>
</feature>
<evidence type="ECO:0000313" key="3">
    <source>
        <dbReference type="Proteomes" id="UP001381693"/>
    </source>
</evidence>
<dbReference type="Pfam" id="PF13837">
    <property type="entry name" value="Myb_DNA-bind_4"/>
    <property type="match status" value="1"/>
</dbReference>
<feature type="non-terminal residue" evidence="2">
    <location>
        <position position="1"/>
    </location>
</feature>
<name>A0AAN8WZJ4_HALRR</name>
<dbReference type="InterPro" id="IPR044822">
    <property type="entry name" value="Myb_DNA-bind_4"/>
</dbReference>
<dbReference type="AlphaFoldDB" id="A0AAN8WZJ4"/>
<organism evidence="2 3">
    <name type="scientific">Halocaridina rubra</name>
    <name type="common">Hawaiian red shrimp</name>
    <dbReference type="NCBI Taxonomy" id="373956"/>
    <lineage>
        <taxon>Eukaryota</taxon>
        <taxon>Metazoa</taxon>
        <taxon>Ecdysozoa</taxon>
        <taxon>Arthropoda</taxon>
        <taxon>Crustacea</taxon>
        <taxon>Multicrustacea</taxon>
        <taxon>Malacostraca</taxon>
        <taxon>Eumalacostraca</taxon>
        <taxon>Eucarida</taxon>
        <taxon>Decapoda</taxon>
        <taxon>Pleocyemata</taxon>
        <taxon>Caridea</taxon>
        <taxon>Atyoidea</taxon>
        <taxon>Atyidae</taxon>
        <taxon>Halocaridina</taxon>
    </lineage>
</organism>